<dbReference type="InterPro" id="IPR037185">
    <property type="entry name" value="EmrE-like"/>
</dbReference>
<dbReference type="SUPFAM" id="SSF103481">
    <property type="entry name" value="Multidrug resistance efflux transporter EmrE"/>
    <property type="match status" value="2"/>
</dbReference>
<feature type="transmembrane region" description="Helical" evidence="3">
    <location>
        <begin position="152"/>
        <end position="172"/>
    </location>
</feature>
<accession>A0A516KI73</accession>
<gene>
    <name evidence="5" type="ORF">FN924_13395</name>
</gene>
<feature type="domain" description="EamA" evidence="4">
    <location>
        <begin position="154"/>
        <end position="287"/>
    </location>
</feature>
<evidence type="ECO:0000256" key="1">
    <source>
        <dbReference type="ARBA" id="ARBA00004127"/>
    </source>
</evidence>
<evidence type="ECO:0000313" key="5">
    <source>
        <dbReference type="EMBL" id="QDP41097.1"/>
    </source>
</evidence>
<feature type="transmembrane region" description="Helical" evidence="3">
    <location>
        <begin position="129"/>
        <end position="146"/>
    </location>
</feature>
<comment type="subcellular location">
    <subcellularLocation>
        <location evidence="1">Endomembrane system</location>
        <topology evidence="1">Multi-pass membrane protein</topology>
    </subcellularLocation>
</comment>
<dbReference type="RefSeq" id="WP_143895297.1">
    <property type="nucleotide sequence ID" value="NZ_CP041666.1"/>
</dbReference>
<organism evidence="5 6">
    <name type="scientific">Radiobacillus deserti</name>
    <dbReference type="NCBI Taxonomy" id="2594883"/>
    <lineage>
        <taxon>Bacteria</taxon>
        <taxon>Bacillati</taxon>
        <taxon>Bacillota</taxon>
        <taxon>Bacilli</taxon>
        <taxon>Bacillales</taxon>
        <taxon>Bacillaceae</taxon>
        <taxon>Radiobacillus</taxon>
    </lineage>
</organism>
<dbReference type="Gene3D" id="1.10.3730.20">
    <property type="match status" value="2"/>
</dbReference>
<dbReference type="OrthoDB" id="6707571at2"/>
<evidence type="ECO:0000313" key="6">
    <source>
        <dbReference type="Proteomes" id="UP000315215"/>
    </source>
</evidence>
<dbReference type="PANTHER" id="PTHR22911">
    <property type="entry name" value="ACYL-MALONYL CONDENSING ENZYME-RELATED"/>
    <property type="match status" value="1"/>
</dbReference>
<proteinExistence type="inferred from homology"/>
<keyword evidence="3" id="KW-1133">Transmembrane helix</keyword>
<feature type="transmembrane region" description="Helical" evidence="3">
    <location>
        <begin position="184"/>
        <end position="203"/>
    </location>
</feature>
<dbReference type="GO" id="GO:0016020">
    <property type="term" value="C:membrane"/>
    <property type="evidence" value="ECO:0007669"/>
    <property type="project" value="InterPro"/>
</dbReference>
<feature type="transmembrane region" description="Helical" evidence="3">
    <location>
        <begin position="7"/>
        <end position="28"/>
    </location>
</feature>
<dbReference type="EMBL" id="CP041666">
    <property type="protein sequence ID" value="QDP41097.1"/>
    <property type="molecule type" value="Genomic_DNA"/>
</dbReference>
<keyword evidence="3" id="KW-0472">Membrane</keyword>
<feature type="domain" description="EamA" evidence="4">
    <location>
        <begin position="6"/>
        <end position="140"/>
    </location>
</feature>
<reference evidence="5 6" key="1">
    <citation type="submission" date="2019-07" db="EMBL/GenBank/DDBJ databases">
        <authorList>
            <person name="Li J."/>
        </authorList>
    </citation>
    <scope>NUCLEOTIDE SEQUENCE [LARGE SCALE GENOMIC DNA]</scope>
    <source>
        <strain evidence="5 6">TKL69</strain>
    </source>
</reference>
<evidence type="ECO:0000256" key="3">
    <source>
        <dbReference type="SAM" id="Phobius"/>
    </source>
</evidence>
<protein>
    <submittedName>
        <fullName evidence="5">EamA family transporter</fullName>
    </submittedName>
</protein>
<feature type="transmembrane region" description="Helical" evidence="3">
    <location>
        <begin position="34"/>
        <end position="56"/>
    </location>
</feature>
<evidence type="ECO:0000259" key="4">
    <source>
        <dbReference type="Pfam" id="PF00892"/>
    </source>
</evidence>
<dbReference type="KEGG" id="aqt:FN924_13395"/>
<feature type="transmembrane region" description="Helical" evidence="3">
    <location>
        <begin position="215"/>
        <end position="233"/>
    </location>
</feature>
<dbReference type="Pfam" id="PF00892">
    <property type="entry name" value="EamA"/>
    <property type="match status" value="2"/>
</dbReference>
<feature type="transmembrane region" description="Helical" evidence="3">
    <location>
        <begin position="270"/>
        <end position="288"/>
    </location>
</feature>
<name>A0A516KI73_9BACI</name>
<feature type="transmembrane region" description="Helical" evidence="3">
    <location>
        <begin position="245"/>
        <end position="264"/>
    </location>
</feature>
<evidence type="ECO:0000256" key="2">
    <source>
        <dbReference type="ARBA" id="ARBA00007362"/>
    </source>
</evidence>
<feature type="transmembrane region" description="Helical" evidence="3">
    <location>
        <begin position="95"/>
        <end position="117"/>
    </location>
</feature>
<dbReference type="AlphaFoldDB" id="A0A516KI73"/>
<comment type="similarity">
    <text evidence="2">Belongs to the EamA transporter family.</text>
</comment>
<dbReference type="InterPro" id="IPR000620">
    <property type="entry name" value="EamA_dom"/>
</dbReference>
<dbReference type="Proteomes" id="UP000315215">
    <property type="component" value="Chromosome"/>
</dbReference>
<keyword evidence="3" id="KW-0812">Transmembrane</keyword>
<feature type="transmembrane region" description="Helical" evidence="3">
    <location>
        <begin position="68"/>
        <end position="89"/>
    </location>
</feature>
<dbReference type="PANTHER" id="PTHR22911:SF79">
    <property type="entry name" value="MOBA-LIKE NTP TRANSFERASE DOMAIN-CONTAINING PROTEIN"/>
    <property type="match status" value="1"/>
</dbReference>
<keyword evidence="6" id="KW-1185">Reference proteome</keyword>
<sequence length="305" mass="34518">MKQYIAYFITVLGASFWGLTGLFVESLYNYGFTAWEIVTLRLSSSSFILFCFMSLFARHHLRIQVKHIPYFIGLGVFSIVIFNWCYFTVMEQTSMSIAVVLLYTSPIFVAILSRIIFKEKVTRKKTVSIILTLVGCALVVKLVPIGNVNIPAISLILGLLSAFFCALYSIIGKFISWHYNFLTITFYALLMGSIFIFPTSGLWKKTEAFQYTEVWINIVGIAVVSTILAYTFYTFGLAYIESSKAAILGAMEPIIAVLIGVIVFDDSFNTLQVIGIFFVISSAFITVFHKQRKISRKGTFFRKEE</sequence>